<evidence type="ECO:0000313" key="3">
    <source>
        <dbReference type="Proteomes" id="UP000199320"/>
    </source>
</evidence>
<dbReference type="EMBL" id="FMZP01000002">
    <property type="protein sequence ID" value="SDC27551.1"/>
    <property type="molecule type" value="Genomic_DNA"/>
</dbReference>
<evidence type="ECO:0000313" key="2">
    <source>
        <dbReference type="EMBL" id="SES75754.1"/>
    </source>
</evidence>
<proteinExistence type="predicted"/>
<name>A0A1G6K9N9_9EURY</name>
<organism evidence="1 4">
    <name type="scientific">Natrinema hispanicum</name>
    <dbReference type="NCBI Taxonomy" id="392421"/>
    <lineage>
        <taxon>Archaea</taxon>
        <taxon>Methanobacteriati</taxon>
        <taxon>Methanobacteriota</taxon>
        <taxon>Stenosarchaea group</taxon>
        <taxon>Halobacteria</taxon>
        <taxon>Halobacteriales</taxon>
        <taxon>Natrialbaceae</taxon>
        <taxon>Natrinema</taxon>
    </lineage>
</organism>
<dbReference type="Proteomes" id="UP000199320">
    <property type="component" value="Unassembled WGS sequence"/>
</dbReference>
<dbReference type="STRING" id="392421.SAMN04488694_101335"/>
<keyword evidence="3" id="KW-1185">Reference proteome</keyword>
<reference evidence="3 4" key="1">
    <citation type="submission" date="2016-10" db="EMBL/GenBank/DDBJ databases">
        <authorList>
            <person name="Varghese N."/>
            <person name="Submissions S."/>
        </authorList>
    </citation>
    <scope>NUCLEOTIDE SEQUENCE [LARGE SCALE GENOMIC DNA]</scope>
    <source>
        <strain evidence="1 4">CDM_1</strain>
        <strain evidence="3">CDM_6</strain>
    </source>
</reference>
<dbReference type="Pfam" id="PF13646">
    <property type="entry name" value="HEAT_2"/>
    <property type="match status" value="1"/>
</dbReference>
<gene>
    <name evidence="2" type="ORF">SAMN04488694_101335</name>
    <name evidence="1" type="ORF">SAMN05192552_1002305</name>
</gene>
<accession>A0A1G6K9N9</accession>
<reference evidence="2" key="2">
    <citation type="submission" date="2016-10" db="EMBL/GenBank/DDBJ databases">
        <authorList>
            <person name="de Groot N.N."/>
        </authorList>
    </citation>
    <scope>NUCLEOTIDE SEQUENCE [LARGE SCALE GENOMIC DNA]</scope>
    <source>
        <strain evidence="2">CDM_6</strain>
    </source>
</reference>
<dbReference type="Gene3D" id="1.25.10.10">
    <property type="entry name" value="Leucine-rich Repeat Variant"/>
    <property type="match status" value="2"/>
</dbReference>
<dbReference type="InterPro" id="IPR016024">
    <property type="entry name" value="ARM-type_fold"/>
</dbReference>
<evidence type="ECO:0000313" key="4">
    <source>
        <dbReference type="Proteomes" id="UP000324021"/>
    </source>
</evidence>
<evidence type="ECO:0000313" key="1">
    <source>
        <dbReference type="EMBL" id="SDC27551.1"/>
    </source>
</evidence>
<dbReference type="AlphaFoldDB" id="A0A1G6K9N9"/>
<dbReference type="Proteomes" id="UP000324021">
    <property type="component" value="Unassembled WGS sequence"/>
</dbReference>
<dbReference type="SUPFAM" id="SSF48371">
    <property type="entry name" value="ARM repeat"/>
    <property type="match status" value="1"/>
</dbReference>
<protein>
    <submittedName>
        <fullName evidence="1">HEAT repeat-containing protein</fullName>
    </submittedName>
</protein>
<dbReference type="EMBL" id="FOIC01000001">
    <property type="protein sequence ID" value="SES75754.1"/>
    <property type="molecule type" value="Genomic_DNA"/>
</dbReference>
<dbReference type="InterPro" id="IPR011989">
    <property type="entry name" value="ARM-like"/>
</dbReference>
<sequence length="353" mass="37215">MFLPVILHAEDTMNREGGETVEPGGRGAARADLPSVLAQLDGHVSADQRAAVRRIRTAIEDHERAAAYVPTVPKLRALLEQSEHDFHDEIAACLAALAAEAPTDVAPSSGTLVTVARERADQSIACDLLHALAAVAAERPDVIAEHADAIADVLERRRGYDRCGLEAIAHASEYAPTAVEPVGSVLVDALAVNPTENGGPALRALGRLARSEATLPSLEFVTDAAALVAHDDRSLRHSAIGCLDDVAHRDPAAVASVAAEFEAALSFPDPDTRALAAATIGHVAADVNTAIEPIRWEIFELLADDHPHVRARACVALGHGRVDAAAPRLRDLARTDPVPTVRDRAAWAVGQLS</sequence>